<dbReference type="PROSITE" id="PS50011">
    <property type="entry name" value="PROTEIN_KINASE_DOM"/>
    <property type="match status" value="1"/>
</dbReference>
<feature type="domain" description="Protein kinase" evidence="6">
    <location>
        <begin position="497"/>
        <end position="785"/>
    </location>
</feature>
<keyword evidence="3 4" id="KW-0067">ATP-binding</keyword>
<dbReference type="EMBL" id="KN831779">
    <property type="protein sequence ID" value="KIM41815.1"/>
    <property type="molecule type" value="Genomic_DNA"/>
</dbReference>
<evidence type="ECO:0000256" key="3">
    <source>
        <dbReference type="ARBA" id="ARBA00022840"/>
    </source>
</evidence>
<evidence type="ECO:0000256" key="4">
    <source>
        <dbReference type="PROSITE-ProRule" id="PRU10141"/>
    </source>
</evidence>
<dbReference type="InterPro" id="IPR000719">
    <property type="entry name" value="Prot_kinase_dom"/>
</dbReference>
<dbReference type="AlphaFoldDB" id="A0A0C3BYZ7"/>
<dbReference type="Proteomes" id="UP000053424">
    <property type="component" value="Unassembled WGS sequence"/>
</dbReference>
<feature type="region of interest" description="Disordered" evidence="5">
    <location>
        <begin position="792"/>
        <end position="825"/>
    </location>
</feature>
<feature type="binding site" evidence="4">
    <location>
        <position position="524"/>
    </location>
    <ligand>
        <name>ATP</name>
        <dbReference type="ChEBI" id="CHEBI:30616"/>
    </ligand>
</feature>
<feature type="compositionally biased region" description="Low complexity" evidence="5">
    <location>
        <begin position="798"/>
        <end position="811"/>
    </location>
</feature>
<evidence type="ECO:0000256" key="2">
    <source>
        <dbReference type="ARBA" id="ARBA00022741"/>
    </source>
</evidence>
<reference evidence="7 8" key="1">
    <citation type="submission" date="2014-04" db="EMBL/GenBank/DDBJ databases">
        <authorList>
            <consortium name="DOE Joint Genome Institute"/>
            <person name="Kuo A."/>
            <person name="Gay G."/>
            <person name="Dore J."/>
            <person name="Kohler A."/>
            <person name="Nagy L.G."/>
            <person name="Floudas D."/>
            <person name="Copeland A."/>
            <person name="Barry K.W."/>
            <person name="Cichocki N."/>
            <person name="Veneault-Fourrey C."/>
            <person name="LaButti K."/>
            <person name="Lindquist E.A."/>
            <person name="Lipzen A."/>
            <person name="Lundell T."/>
            <person name="Morin E."/>
            <person name="Murat C."/>
            <person name="Sun H."/>
            <person name="Tunlid A."/>
            <person name="Henrissat B."/>
            <person name="Grigoriev I.V."/>
            <person name="Hibbett D.S."/>
            <person name="Martin F."/>
            <person name="Nordberg H.P."/>
            <person name="Cantor M.N."/>
            <person name="Hua S.X."/>
        </authorList>
    </citation>
    <scope>NUCLEOTIDE SEQUENCE [LARGE SCALE GENOMIC DNA]</scope>
    <source>
        <strain evidence="8">h7</strain>
    </source>
</reference>
<dbReference type="OrthoDB" id="1668230at2759"/>
<dbReference type="InterPro" id="IPR008271">
    <property type="entry name" value="Ser/Thr_kinase_AS"/>
</dbReference>
<evidence type="ECO:0000259" key="6">
    <source>
        <dbReference type="PROSITE" id="PS50011"/>
    </source>
</evidence>
<evidence type="ECO:0000256" key="1">
    <source>
        <dbReference type="ARBA" id="ARBA00022527"/>
    </source>
</evidence>
<accession>A0A0C3BYZ7</accession>
<reference evidence="8" key="2">
    <citation type="submission" date="2015-01" db="EMBL/GenBank/DDBJ databases">
        <title>Evolutionary Origins and Diversification of the Mycorrhizal Mutualists.</title>
        <authorList>
            <consortium name="DOE Joint Genome Institute"/>
            <consortium name="Mycorrhizal Genomics Consortium"/>
            <person name="Kohler A."/>
            <person name="Kuo A."/>
            <person name="Nagy L.G."/>
            <person name="Floudas D."/>
            <person name="Copeland A."/>
            <person name="Barry K.W."/>
            <person name="Cichocki N."/>
            <person name="Veneault-Fourrey C."/>
            <person name="LaButti K."/>
            <person name="Lindquist E.A."/>
            <person name="Lipzen A."/>
            <person name="Lundell T."/>
            <person name="Morin E."/>
            <person name="Murat C."/>
            <person name="Riley R."/>
            <person name="Ohm R."/>
            <person name="Sun H."/>
            <person name="Tunlid A."/>
            <person name="Henrissat B."/>
            <person name="Grigoriev I.V."/>
            <person name="Hibbett D.S."/>
            <person name="Martin F."/>
        </authorList>
    </citation>
    <scope>NUCLEOTIDE SEQUENCE [LARGE SCALE GENOMIC DNA]</scope>
    <source>
        <strain evidence="8">h7</strain>
    </source>
</reference>
<dbReference type="Pfam" id="PF07714">
    <property type="entry name" value="PK_Tyr_Ser-Thr"/>
    <property type="match status" value="1"/>
</dbReference>
<dbReference type="InterPro" id="IPR017441">
    <property type="entry name" value="Protein_kinase_ATP_BS"/>
</dbReference>
<keyword evidence="2 4" id="KW-0547">Nucleotide-binding</keyword>
<dbReference type="InterPro" id="IPR059179">
    <property type="entry name" value="MLKL-like_MCAfunc"/>
</dbReference>
<keyword evidence="1" id="KW-0723">Serine/threonine-protein kinase</keyword>
<dbReference type="PRINTS" id="PR00109">
    <property type="entry name" value="TYRKINASE"/>
</dbReference>
<protein>
    <recommendedName>
        <fullName evidence="6">Protein kinase domain-containing protein</fullName>
    </recommendedName>
</protein>
<feature type="compositionally biased region" description="Pro residues" evidence="5">
    <location>
        <begin position="812"/>
        <end position="822"/>
    </location>
</feature>
<dbReference type="GO" id="GO:0005524">
    <property type="term" value="F:ATP binding"/>
    <property type="evidence" value="ECO:0007669"/>
    <property type="project" value="UniProtKB-UniRule"/>
</dbReference>
<dbReference type="GO" id="GO:0004674">
    <property type="term" value="F:protein serine/threonine kinase activity"/>
    <property type="evidence" value="ECO:0007669"/>
    <property type="project" value="UniProtKB-KW"/>
</dbReference>
<keyword evidence="1" id="KW-0418">Kinase</keyword>
<evidence type="ECO:0000313" key="7">
    <source>
        <dbReference type="EMBL" id="KIM41815.1"/>
    </source>
</evidence>
<feature type="region of interest" description="Disordered" evidence="5">
    <location>
        <begin position="1"/>
        <end position="71"/>
    </location>
</feature>
<evidence type="ECO:0000313" key="8">
    <source>
        <dbReference type="Proteomes" id="UP000053424"/>
    </source>
</evidence>
<dbReference type="InterPro" id="IPR001245">
    <property type="entry name" value="Ser-Thr/Tyr_kinase_cat_dom"/>
</dbReference>
<dbReference type="PROSITE" id="PS00108">
    <property type="entry name" value="PROTEIN_KINASE_ST"/>
    <property type="match status" value="1"/>
</dbReference>
<keyword evidence="8" id="KW-1185">Reference proteome</keyword>
<dbReference type="STRING" id="686832.A0A0C3BYZ7"/>
<dbReference type="Gene3D" id="3.30.200.20">
    <property type="entry name" value="Phosphorylase Kinase, domain 1"/>
    <property type="match status" value="1"/>
</dbReference>
<dbReference type="PANTHER" id="PTHR44329:SF214">
    <property type="entry name" value="PROTEIN KINASE DOMAIN-CONTAINING PROTEIN"/>
    <property type="match status" value="1"/>
</dbReference>
<proteinExistence type="predicted"/>
<dbReference type="SMART" id="SM00220">
    <property type="entry name" value="S_TKc"/>
    <property type="match status" value="1"/>
</dbReference>
<dbReference type="SUPFAM" id="SSF56112">
    <property type="entry name" value="Protein kinase-like (PK-like)"/>
    <property type="match status" value="1"/>
</dbReference>
<dbReference type="Gene3D" id="1.10.510.10">
    <property type="entry name" value="Transferase(Phosphotransferase) domain 1"/>
    <property type="match status" value="1"/>
</dbReference>
<dbReference type="InterPro" id="IPR011009">
    <property type="entry name" value="Kinase-like_dom_sf"/>
</dbReference>
<dbReference type="CDD" id="cd21037">
    <property type="entry name" value="MLKL_NTD"/>
    <property type="match status" value="1"/>
</dbReference>
<dbReference type="PROSITE" id="PS00107">
    <property type="entry name" value="PROTEIN_KINASE_ATP"/>
    <property type="match status" value="1"/>
</dbReference>
<evidence type="ECO:0000256" key="5">
    <source>
        <dbReference type="SAM" id="MobiDB-lite"/>
    </source>
</evidence>
<organism evidence="7 8">
    <name type="scientific">Hebeloma cylindrosporum</name>
    <dbReference type="NCBI Taxonomy" id="76867"/>
    <lineage>
        <taxon>Eukaryota</taxon>
        <taxon>Fungi</taxon>
        <taxon>Dikarya</taxon>
        <taxon>Basidiomycota</taxon>
        <taxon>Agaricomycotina</taxon>
        <taxon>Agaricomycetes</taxon>
        <taxon>Agaricomycetidae</taxon>
        <taxon>Agaricales</taxon>
        <taxon>Agaricineae</taxon>
        <taxon>Hymenogastraceae</taxon>
        <taxon>Hebeloma</taxon>
    </lineage>
</organism>
<dbReference type="PANTHER" id="PTHR44329">
    <property type="entry name" value="SERINE/THREONINE-PROTEIN KINASE TNNI3K-RELATED"/>
    <property type="match status" value="1"/>
</dbReference>
<dbReference type="HOGENOM" id="CLU_001450_0_0_1"/>
<gene>
    <name evidence="7" type="ORF">M413DRAFT_138529</name>
</gene>
<sequence>MDTPESFSRTAHCPFMDESPSNATVRFSPSSSPVSPATTRCVSFSAEIDGTPRPRVQPVPIRATPPAQSRSKFVPMRMSQSGSFASIFSLARSRSRSKAGPADNDRLTPKLPDTLMMESSTSWFGKACDFIRPWDDDDDEGISIPEEQKQAFVQTREVVCVTLKRIFGCAREVILETLLISIESMEFMPIPGLQGLSKTFLSIWKAVEQVAMNRLAFLRLTQTCASILDSICNEVEQAGDQVARKLSGPISALERSFESCLSLVKSQIETPFLWRYLKRADTAAGIAVCHDSLLTALALFTNTIQIRTFQALCENAQVSAANQKEIISAVEAIVAHPISPQLPVELKRSSAPDGLPYSSSHRSLGLAASPTITSRSTDNLVLRPQVIPALQEIQTAQNISDNQSDIEDLRSTIQSVLNSGNDAKLLSFLGIEPSEMPEAIKTLQRTLDTGSGKEHGSIRDTLHQEFLESGIDALRRMSAGNHLATNLPCWTITKYEVERHRKIGMGFFSEVFQGTWKGQTVAIKVLSEVTPQDLFVREIKVWKSLIHPNILELYGASSATGNHPWFFVSPYMKNGNLVEFLRRISQREDHELQGLGAIAENLPSSRSRSNYGTGFTKLLKINDVYRVLQEIAGGMEYLHDRNVLHGDLKGSNILVDDQCRCVLSDFGQSEMKSEVYRITGSSMQTGTLRWKAPELLDGSSALTAATDIYAYAIVCIEVLTMGRLPWTHEDDDGVRYNVLVKDKRPLVPPEYTSPLLHELISACWCRDLNARAPFTETVGKLHRLRIIEKHGSDPSIASPDDIPVLSPSLSPLSPPSISPSPRPTSMFSAHPSDVMGLWDATDDFVALPSALEVDALQMEDEKFSHDNIAMPEPTHFLPNMQLRHPTLNPYYETASVVDYDGDRSLSADMRRHSLPFASDAFADARNERRYRYLLEHEFNPSLTLALWEPSPVQLGDVGYLLKPKGTFVTLFNALKHHKAAGFIGALPSMAGYGNVSKGSLRLDKRNVAQKGLDVFSGLLTFRSRNEIHISRRHSFRLRAGHKAAHLYSESAEYHYMKKLEAPKAWFKANADSILNFYGQQHGIQKEDLFLVISLLQAPNYALFISHRHPDSHAHFNVFNAPGKGHPWGGFSTETVVPAGHTGPFYEESNTEEHDHATKISNTNEPHKALLLGRLRFKPDSLEPTTAK</sequence>
<dbReference type="InterPro" id="IPR051681">
    <property type="entry name" value="Ser/Thr_Kinases-Pseudokinases"/>
</dbReference>
<name>A0A0C3BYZ7_HEBCY</name>
<keyword evidence="1" id="KW-0808">Transferase</keyword>